<name>A0A8C6R058_NANGA</name>
<evidence type="ECO:0000256" key="31">
    <source>
        <dbReference type="PROSITE-ProRule" id="PRU00076"/>
    </source>
</evidence>
<feature type="transmembrane region" description="Helical" evidence="33">
    <location>
        <begin position="828"/>
        <end position="850"/>
    </location>
</feature>
<comment type="function">
    <text evidence="2">Iodination and coupling of the hormonogenic tyrosines in thyroglobulin to yield the thyroid hormones T(3) and T(4).</text>
</comment>
<evidence type="ECO:0000256" key="5">
    <source>
        <dbReference type="ARBA" id="ARBA00008928"/>
    </source>
</evidence>
<dbReference type="Pfam" id="PF00084">
    <property type="entry name" value="Sushi"/>
    <property type="match status" value="1"/>
</dbReference>
<dbReference type="GO" id="GO:0020037">
    <property type="term" value="F:heme binding"/>
    <property type="evidence" value="ECO:0007669"/>
    <property type="project" value="InterPro"/>
</dbReference>
<keyword evidence="12 30" id="KW-0349">Heme</keyword>
<dbReference type="SUPFAM" id="SSF48113">
    <property type="entry name" value="Heme-dependent peroxidases"/>
    <property type="match status" value="1"/>
</dbReference>
<feature type="binding site" description="axial binding residue" evidence="30">
    <location>
        <position position="473"/>
    </location>
    <ligand>
        <name>heme b</name>
        <dbReference type="ChEBI" id="CHEBI:60344"/>
    </ligand>
    <ligandPart>
        <name>Fe</name>
        <dbReference type="ChEBI" id="CHEBI:18248"/>
    </ligandPart>
</feature>
<sequence>MRALTALAVALVVMGTGIFFPFIWRSREFLKVVESQLRLFFPISLCHRNLKKREVSSPTQLLSLAKLPEPTSRAVSQAAEIMETSIQTMKCEKLQLPTDALSADLLGTIANLSGCLPFMLPPKCPDTCLANKYRLITGACNNRDHPRWGASNTALARWLPPVYEDGFSQPRGWNPNFLYHGFPLPSVREVTRQIIQVSNEAVTEDDQYSDFLTVWGQYIDHDIALTPQSTSTAAFWGGVDCQLTCENQNPCFPIQLPGNSSRTTCLPFYRSSAACGTGDHSALFGNLSVANPRQQMNSLTSFLDASTVYGSSPASEKMLRNWSSAEGQLRVNTQHRDADRAYLPFMPLRATTSCAPDPRTTMAHSTPCFLAGDGRASEVPSLAAVHTLWLREHNRLAAAFKALNAHWSADTAYQEARKVVGALHQIITMRDYIPRILGPEAFRQYVGPYEGYDPTVNPTVSNIFSTAAFRFGHATVHPLVRRLDTNFQDHTGFPRLQLHDVFFRPWRLIQEGGLDPIVRGLLARPAKLQVQEQLMNEELTEKLFVLSSAGTLDLASLNLQRGRDHGLPGYNEWREFCGLSRLETLAELSRAITNKSMVNKIMDLYKHPDNIDVWLGGLVENFLPRARTGALFACIIGKQMKALRDGDRFWWEHSHVFTDAQRRELGKHSLSRVICDNTGLTRVPVDAFLVGTFPQDFEPCEDIPSMDLEVWREAFPQDDKCGFPDKVDNGDFVYCEESGNRVLVYSCRHGYELQGQEQVTCTQNGWDSQLPVCKDVDECADLTHPPCHPSAKCKNTKGSFQCVCTDPYALGEDGRTCIDSGRLPRASWVSIALGAILVGGLASLTWTMICRWTRSDRKSMLSITERDTREMAQSGCRKSQEKGISPHRVAAQDTKQVAYISRVMVLQGDQGRNSG</sequence>
<keyword evidence="14 33" id="KW-0812">Transmembrane</keyword>
<feature type="domain" description="Sushi" evidence="35">
    <location>
        <begin position="719"/>
        <end position="775"/>
    </location>
</feature>
<evidence type="ECO:0000256" key="7">
    <source>
        <dbReference type="ARBA" id="ARBA00012311"/>
    </source>
</evidence>
<dbReference type="CDD" id="cd00033">
    <property type="entry name" value="CCP"/>
    <property type="match status" value="1"/>
</dbReference>
<keyword evidence="22" id="KW-1015">Disulfide bond</keyword>
<keyword evidence="16" id="KW-0732">Signal</keyword>
<evidence type="ECO:0000256" key="33">
    <source>
        <dbReference type="SAM" id="Phobius"/>
    </source>
</evidence>
<dbReference type="SMART" id="SM00181">
    <property type="entry name" value="EGF"/>
    <property type="match status" value="1"/>
</dbReference>
<dbReference type="GO" id="GO:0005509">
    <property type="term" value="F:calcium ion binding"/>
    <property type="evidence" value="ECO:0007669"/>
    <property type="project" value="InterPro"/>
</dbReference>
<evidence type="ECO:0000256" key="6">
    <source>
        <dbReference type="ARBA" id="ARBA00011561"/>
    </source>
</evidence>
<dbReference type="PROSITE" id="PS50923">
    <property type="entry name" value="SUSHI"/>
    <property type="match status" value="1"/>
</dbReference>
<dbReference type="PROSITE" id="PS01187">
    <property type="entry name" value="EGF_CA"/>
    <property type="match status" value="1"/>
</dbReference>
<protein>
    <recommendedName>
        <fullName evidence="8">Thyroid peroxidase</fullName>
        <ecNumber evidence="7">1.11.1.8</ecNumber>
    </recommendedName>
</protein>
<evidence type="ECO:0000256" key="21">
    <source>
        <dbReference type="ARBA" id="ARBA00023136"/>
    </source>
</evidence>
<dbReference type="InterPro" id="IPR037120">
    <property type="entry name" value="Haem_peroxidase_sf_animal"/>
</dbReference>
<organism evidence="36 37">
    <name type="scientific">Nannospalax galili</name>
    <name type="common">Northern Israeli blind subterranean mole rat</name>
    <name type="synonym">Spalax galili</name>
    <dbReference type="NCBI Taxonomy" id="1026970"/>
    <lineage>
        <taxon>Eukaryota</taxon>
        <taxon>Metazoa</taxon>
        <taxon>Chordata</taxon>
        <taxon>Craniata</taxon>
        <taxon>Vertebrata</taxon>
        <taxon>Euteleostomi</taxon>
        <taxon>Mammalia</taxon>
        <taxon>Eutheria</taxon>
        <taxon>Euarchontoglires</taxon>
        <taxon>Glires</taxon>
        <taxon>Rodentia</taxon>
        <taxon>Myomorpha</taxon>
        <taxon>Muroidea</taxon>
        <taxon>Spalacidae</taxon>
        <taxon>Spalacinae</taxon>
        <taxon>Nannospalax</taxon>
    </lineage>
</organism>
<comment type="catalytic activity">
    <reaction evidence="27">
        <text>2 [thyroglobulin]-3,5-diiodo-L-tyrosine + H2O2 = [thyroglobulin]-L-thyroxine + [thyroglobulin]-dehydroalanine + 2 H2O</text>
        <dbReference type="Rhea" id="RHEA:48964"/>
        <dbReference type="Rhea" id="RHEA-COMP:12276"/>
        <dbReference type="Rhea" id="RHEA-COMP:12277"/>
        <dbReference type="Rhea" id="RHEA-COMP:12278"/>
        <dbReference type="ChEBI" id="CHEBI:15377"/>
        <dbReference type="ChEBI" id="CHEBI:16240"/>
        <dbReference type="ChEBI" id="CHEBI:90871"/>
        <dbReference type="ChEBI" id="CHEBI:90872"/>
        <dbReference type="ChEBI" id="CHEBI:90873"/>
        <dbReference type="EC" id="1.11.1.8"/>
    </reaction>
</comment>
<dbReference type="PROSITE" id="PS50292">
    <property type="entry name" value="PEROXIDASE_3"/>
    <property type="match status" value="1"/>
</dbReference>
<dbReference type="InterPro" id="IPR000152">
    <property type="entry name" value="EGF-type_Asp/Asn_hydroxyl_site"/>
</dbReference>
<keyword evidence="17" id="KW-0106">Calcium</keyword>
<evidence type="ECO:0000256" key="11">
    <source>
        <dbReference type="ARBA" id="ARBA00022559"/>
    </source>
</evidence>
<dbReference type="FunFam" id="2.10.25.10:FF:000452">
    <property type="entry name" value="thyroid peroxidase"/>
    <property type="match status" value="1"/>
</dbReference>
<evidence type="ECO:0000256" key="8">
    <source>
        <dbReference type="ARBA" id="ARBA00021693"/>
    </source>
</evidence>
<evidence type="ECO:0000256" key="22">
    <source>
        <dbReference type="ARBA" id="ARBA00023157"/>
    </source>
</evidence>
<dbReference type="Gene3D" id="2.10.25.10">
    <property type="entry name" value="Laminin"/>
    <property type="match status" value="1"/>
</dbReference>
<keyword evidence="9" id="KW-0893">Thyroid hormones biosynthesis</keyword>
<dbReference type="CDD" id="cd00054">
    <property type="entry name" value="EGF_CA"/>
    <property type="match status" value="1"/>
</dbReference>
<dbReference type="Pfam" id="PF07645">
    <property type="entry name" value="EGF_CA"/>
    <property type="match status" value="1"/>
</dbReference>
<keyword evidence="13 32" id="KW-0768">Sushi</keyword>
<dbReference type="FunFam" id="1.10.640.10:FF:000013">
    <property type="entry name" value="Thyroid peroxidase"/>
    <property type="match status" value="1"/>
</dbReference>
<evidence type="ECO:0000256" key="9">
    <source>
        <dbReference type="ARBA" id="ARBA00022534"/>
    </source>
</evidence>
<comment type="caution">
    <text evidence="31">Lacks conserved residue(s) required for the propagation of feature annotation.</text>
</comment>
<dbReference type="PROSITE" id="PS50026">
    <property type="entry name" value="EGF_3"/>
    <property type="match status" value="1"/>
</dbReference>
<evidence type="ECO:0000259" key="34">
    <source>
        <dbReference type="PROSITE" id="PS50026"/>
    </source>
</evidence>
<dbReference type="Proteomes" id="UP000694381">
    <property type="component" value="Unassembled WGS sequence"/>
</dbReference>
<dbReference type="CDD" id="cd09825">
    <property type="entry name" value="thyroid_peroxidase"/>
    <property type="match status" value="1"/>
</dbReference>
<evidence type="ECO:0000256" key="18">
    <source>
        <dbReference type="ARBA" id="ARBA00022989"/>
    </source>
</evidence>
<keyword evidence="18 33" id="KW-1133">Transmembrane helix</keyword>
<comment type="subcellular location">
    <subcellularLocation>
        <location evidence="3">Membrane</location>
        <topology evidence="3">Single-pass type I membrane protein</topology>
    </subcellularLocation>
</comment>
<evidence type="ECO:0000256" key="16">
    <source>
        <dbReference type="ARBA" id="ARBA00022729"/>
    </source>
</evidence>
<dbReference type="PRINTS" id="PR00457">
    <property type="entry name" value="ANPEROXIDASE"/>
</dbReference>
<evidence type="ECO:0000256" key="12">
    <source>
        <dbReference type="ARBA" id="ARBA00022617"/>
    </source>
</evidence>
<evidence type="ECO:0000256" key="25">
    <source>
        <dbReference type="ARBA" id="ARBA00048137"/>
    </source>
</evidence>
<comment type="catalytic activity">
    <reaction evidence="28">
        <text>2 iodide + H2O2 + 2 H(+) = diiodine + 2 H2O</text>
        <dbReference type="Rhea" id="RHEA:23336"/>
        <dbReference type="ChEBI" id="CHEBI:15377"/>
        <dbReference type="ChEBI" id="CHEBI:15378"/>
        <dbReference type="ChEBI" id="CHEBI:16240"/>
        <dbReference type="ChEBI" id="CHEBI:16382"/>
        <dbReference type="ChEBI" id="CHEBI:17606"/>
        <dbReference type="EC" id="1.11.1.8"/>
    </reaction>
</comment>
<evidence type="ECO:0000256" key="27">
    <source>
        <dbReference type="ARBA" id="ARBA00048299"/>
    </source>
</evidence>
<dbReference type="Ensembl" id="ENSNGAT00000016575.1">
    <property type="protein sequence ID" value="ENSNGAP00000011032.1"/>
    <property type="gene ID" value="ENSNGAG00000013274.1"/>
</dbReference>
<dbReference type="PROSITE" id="PS00010">
    <property type="entry name" value="ASX_HYDROXYL"/>
    <property type="match status" value="1"/>
</dbReference>
<dbReference type="PANTHER" id="PTHR11475:SF60">
    <property type="entry name" value="THYROID PEROXIDASE"/>
    <property type="match status" value="1"/>
</dbReference>
<evidence type="ECO:0000256" key="32">
    <source>
        <dbReference type="PROSITE-ProRule" id="PRU00302"/>
    </source>
</evidence>
<keyword evidence="10 31" id="KW-0245">EGF-like domain</keyword>
<dbReference type="InterPro" id="IPR029589">
    <property type="entry name" value="TPO"/>
</dbReference>
<evidence type="ECO:0000256" key="26">
    <source>
        <dbReference type="ARBA" id="ARBA00048250"/>
    </source>
</evidence>
<dbReference type="InterPro" id="IPR001881">
    <property type="entry name" value="EGF-like_Ca-bd_dom"/>
</dbReference>
<evidence type="ECO:0000256" key="2">
    <source>
        <dbReference type="ARBA" id="ARBA00003834"/>
    </source>
</evidence>
<comment type="catalytic activity">
    <reaction evidence="29">
        <text>[thyroglobulin]-3-iodo-L-tyrosine + iodide + H2O2 + H(+) = [thyroglobulin]-3,5-diiodo-L-tyrosine + 2 H2O</text>
        <dbReference type="Rhea" id="RHEA:48960"/>
        <dbReference type="Rhea" id="RHEA-COMP:12275"/>
        <dbReference type="Rhea" id="RHEA-COMP:12276"/>
        <dbReference type="ChEBI" id="CHEBI:15377"/>
        <dbReference type="ChEBI" id="CHEBI:15378"/>
        <dbReference type="ChEBI" id="CHEBI:16240"/>
        <dbReference type="ChEBI" id="CHEBI:16382"/>
        <dbReference type="ChEBI" id="CHEBI:90870"/>
        <dbReference type="ChEBI" id="CHEBI:90871"/>
        <dbReference type="EC" id="1.11.1.8"/>
    </reaction>
</comment>
<evidence type="ECO:0000256" key="15">
    <source>
        <dbReference type="ARBA" id="ARBA00022723"/>
    </source>
</evidence>
<dbReference type="Gene3D" id="1.10.640.10">
    <property type="entry name" value="Haem peroxidase domain superfamily, animal type"/>
    <property type="match status" value="1"/>
</dbReference>
<comment type="pathway">
    <text evidence="4">Hormone biosynthesis; thyroid hormone biosynthesis.</text>
</comment>
<dbReference type="InterPro" id="IPR035976">
    <property type="entry name" value="Sushi/SCR/CCP_sf"/>
</dbReference>
<dbReference type="SUPFAM" id="SSF57535">
    <property type="entry name" value="Complement control module/SCR domain"/>
    <property type="match status" value="1"/>
</dbReference>
<evidence type="ECO:0000256" key="14">
    <source>
        <dbReference type="ARBA" id="ARBA00022692"/>
    </source>
</evidence>
<gene>
    <name evidence="36" type="primary">Tpo</name>
</gene>
<dbReference type="GO" id="GO:0035162">
    <property type="term" value="P:embryonic hemopoiesis"/>
    <property type="evidence" value="ECO:0007669"/>
    <property type="project" value="Ensembl"/>
</dbReference>
<comment type="catalytic activity">
    <reaction evidence="25">
        <text>[thyroglobulin]-L-tyrosine + iodide + H2O2 + H(+) = [thyroglobulin]-3-iodo-L-tyrosine + 2 H2O</text>
        <dbReference type="Rhea" id="RHEA:48956"/>
        <dbReference type="Rhea" id="RHEA-COMP:12274"/>
        <dbReference type="Rhea" id="RHEA-COMP:12275"/>
        <dbReference type="ChEBI" id="CHEBI:15377"/>
        <dbReference type="ChEBI" id="CHEBI:15378"/>
        <dbReference type="ChEBI" id="CHEBI:16240"/>
        <dbReference type="ChEBI" id="CHEBI:16382"/>
        <dbReference type="ChEBI" id="CHEBI:46858"/>
        <dbReference type="ChEBI" id="CHEBI:90870"/>
        <dbReference type="EC" id="1.11.1.8"/>
    </reaction>
</comment>
<evidence type="ECO:0000313" key="37">
    <source>
        <dbReference type="Proteomes" id="UP000694381"/>
    </source>
</evidence>
<evidence type="ECO:0000256" key="29">
    <source>
        <dbReference type="ARBA" id="ARBA00049000"/>
    </source>
</evidence>
<dbReference type="SMART" id="SM00179">
    <property type="entry name" value="EGF_CA"/>
    <property type="match status" value="1"/>
</dbReference>
<dbReference type="Pfam" id="PF03098">
    <property type="entry name" value="An_peroxidase"/>
    <property type="match status" value="1"/>
</dbReference>
<evidence type="ECO:0000256" key="23">
    <source>
        <dbReference type="ARBA" id="ARBA00023180"/>
    </source>
</evidence>
<dbReference type="UniPathway" id="UPA00194"/>
<evidence type="ECO:0000256" key="10">
    <source>
        <dbReference type="ARBA" id="ARBA00022536"/>
    </source>
</evidence>
<evidence type="ECO:0000256" key="13">
    <source>
        <dbReference type="ARBA" id="ARBA00022659"/>
    </source>
</evidence>
<dbReference type="GO" id="GO:0042744">
    <property type="term" value="P:hydrogen peroxide catabolic process"/>
    <property type="evidence" value="ECO:0007669"/>
    <property type="project" value="UniProtKB-KW"/>
</dbReference>
<dbReference type="FunFam" id="2.10.70.10:FF:000059">
    <property type="entry name" value="Thyroid peroxidase"/>
    <property type="match status" value="1"/>
</dbReference>
<dbReference type="AlphaFoldDB" id="A0A8C6R058"/>
<dbReference type="InterPro" id="IPR000436">
    <property type="entry name" value="Sushi_SCR_CCP_dom"/>
</dbReference>
<keyword evidence="19" id="KW-0560">Oxidoreductase</keyword>
<dbReference type="GO" id="GO:0005615">
    <property type="term" value="C:extracellular space"/>
    <property type="evidence" value="ECO:0007669"/>
    <property type="project" value="TreeGrafter"/>
</dbReference>
<dbReference type="FunFam" id="1.10.640.10:FF:000010">
    <property type="entry name" value="Thyroid peroxidase"/>
    <property type="match status" value="1"/>
</dbReference>
<dbReference type="Gene3D" id="2.10.70.10">
    <property type="entry name" value="Complement Module, domain 1"/>
    <property type="match status" value="1"/>
</dbReference>
<keyword evidence="24" id="KW-0376">Hydrogen peroxide</keyword>
<comment type="cofactor">
    <cofactor evidence="1">
        <name>heme b</name>
        <dbReference type="ChEBI" id="CHEBI:60344"/>
    </cofactor>
</comment>
<dbReference type="GO" id="GO:0006979">
    <property type="term" value="P:response to oxidative stress"/>
    <property type="evidence" value="ECO:0007669"/>
    <property type="project" value="InterPro"/>
</dbReference>
<dbReference type="PANTHER" id="PTHR11475">
    <property type="entry name" value="OXIDASE/PEROXIDASE"/>
    <property type="match status" value="1"/>
</dbReference>
<evidence type="ECO:0000256" key="19">
    <source>
        <dbReference type="ARBA" id="ARBA00023002"/>
    </source>
</evidence>
<evidence type="ECO:0000256" key="3">
    <source>
        <dbReference type="ARBA" id="ARBA00004479"/>
    </source>
</evidence>
<keyword evidence="23" id="KW-0325">Glycoprotein</keyword>
<evidence type="ECO:0000256" key="17">
    <source>
        <dbReference type="ARBA" id="ARBA00022837"/>
    </source>
</evidence>
<dbReference type="EC" id="1.11.1.8" evidence="7"/>
<dbReference type="GO" id="GO:0006590">
    <property type="term" value="P:thyroid hormone generation"/>
    <property type="evidence" value="ECO:0007669"/>
    <property type="project" value="UniProtKB-UniPathway"/>
</dbReference>
<dbReference type="InterPro" id="IPR049883">
    <property type="entry name" value="NOTCH1_EGF-like"/>
</dbReference>
<evidence type="ECO:0000256" key="24">
    <source>
        <dbReference type="ARBA" id="ARBA00023324"/>
    </source>
</evidence>
<dbReference type="InterPro" id="IPR019791">
    <property type="entry name" value="Haem_peroxidase_animal"/>
</dbReference>
<comment type="subunit">
    <text evidence="6">Interacts with DUOX1, DUOX2 and CYBA.</text>
</comment>
<keyword evidence="21 33" id="KW-0472">Membrane</keyword>
<dbReference type="GeneTree" id="ENSGT00940000158104"/>
<keyword evidence="15 30" id="KW-0479">Metal-binding</keyword>
<feature type="domain" description="EGF-like" evidence="34">
    <location>
        <begin position="775"/>
        <end position="818"/>
    </location>
</feature>
<keyword evidence="11" id="KW-0575">Peroxidase</keyword>
<evidence type="ECO:0000259" key="35">
    <source>
        <dbReference type="PROSITE" id="PS50923"/>
    </source>
</evidence>
<evidence type="ECO:0000256" key="4">
    <source>
        <dbReference type="ARBA" id="ARBA00005197"/>
    </source>
</evidence>
<reference evidence="36" key="1">
    <citation type="submission" date="2025-08" db="UniProtKB">
        <authorList>
            <consortium name="Ensembl"/>
        </authorList>
    </citation>
    <scope>IDENTIFICATION</scope>
</reference>
<comment type="catalytic activity">
    <reaction evidence="26">
        <text>[thyroglobulin]-3-iodo-L-tyrosine + [thyroglobulin]-3,5-diiodo-L-tyrosine + H2O2 = [thyroglobulin]-3,3',5-triiodo-L-thyronine + [thyroglobulin]-dehydroalanine + 2 H2O</text>
        <dbReference type="Rhea" id="RHEA:48968"/>
        <dbReference type="Rhea" id="RHEA-COMP:12275"/>
        <dbReference type="Rhea" id="RHEA-COMP:12276"/>
        <dbReference type="Rhea" id="RHEA-COMP:12278"/>
        <dbReference type="Rhea" id="RHEA-COMP:12279"/>
        <dbReference type="ChEBI" id="CHEBI:15377"/>
        <dbReference type="ChEBI" id="CHEBI:16240"/>
        <dbReference type="ChEBI" id="CHEBI:90870"/>
        <dbReference type="ChEBI" id="CHEBI:90871"/>
        <dbReference type="ChEBI" id="CHEBI:90873"/>
        <dbReference type="ChEBI" id="CHEBI:90874"/>
        <dbReference type="EC" id="1.11.1.8"/>
    </reaction>
</comment>
<evidence type="ECO:0000256" key="30">
    <source>
        <dbReference type="PIRSR" id="PIRSR619791-2"/>
    </source>
</evidence>
<dbReference type="InterPro" id="IPR000742">
    <property type="entry name" value="EGF"/>
</dbReference>
<dbReference type="PROSITE" id="PS01186">
    <property type="entry name" value="EGF_2"/>
    <property type="match status" value="1"/>
</dbReference>
<keyword evidence="20 30" id="KW-0408">Iron</keyword>
<evidence type="ECO:0000256" key="28">
    <source>
        <dbReference type="ARBA" id="ARBA00048771"/>
    </source>
</evidence>
<dbReference type="InterPro" id="IPR010255">
    <property type="entry name" value="Haem_peroxidase_sf"/>
</dbReference>
<evidence type="ECO:0000313" key="36">
    <source>
        <dbReference type="Ensembl" id="ENSNGAP00000011032.1"/>
    </source>
</evidence>
<dbReference type="GO" id="GO:0004447">
    <property type="term" value="F:iodide peroxidase activity"/>
    <property type="evidence" value="ECO:0007669"/>
    <property type="project" value="UniProtKB-EC"/>
</dbReference>
<evidence type="ECO:0000256" key="20">
    <source>
        <dbReference type="ARBA" id="ARBA00023004"/>
    </source>
</evidence>
<accession>A0A8C6R058</accession>
<dbReference type="SMART" id="SM00032">
    <property type="entry name" value="CCP"/>
    <property type="match status" value="1"/>
</dbReference>
<proteinExistence type="inferred from homology"/>
<evidence type="ECO:0000256" key="1">
    <source>
        <dbReference type="ARBA" id="ARBA00001970"/>
    </source>
</evidence>
<dbReference type="GO" id="GO:0042446">
    <property type="term" value="P:hormone biosynthetic process"/>
    <property type="evidence" value="ECO:0007669"/>
    <property type="project" value="UniProtKB-KW"/>
</dbReference>
<reference evidence="36" key="2">
    <citation type="submission" date="2025-09" db="UniProtKB">
        <authorList>
            <consortium name="Ensembl"/>
        </authorList>
    </citation>
    <scope>IDENTIFICATION</scope>
</reference>
<dbReference type="SUPFAM" id="SSF57196">
    <property type="entry name" value="EGF/Laminin"/>
    <property type="match status" value="1"/>
</dbReference>
<comment type="similarity">
    <text evidence="5">Belongs to the prostaglandin G/H synthase family.</text>
</comment>
<dbReference type="InterPro" id="IPR018097">
    <property type="entry name" value="EGF_Ca-bd_CS"/>
</dbReference>
<dbReference type="GO" id="GO:0016020">
    <property type="term" value="C:membrane"/>
    <property type="evidence" value="ECO:0007669"/>
    <property type="project" value="UniProtKB-SubCell"/>
</dbReference>
<keyword evidence="37" id="KW-1185">Reference proteome</keyword>